<dbReference type="Proteomes" id="UP001500192">
    <property type="component" value="Unassembled WGS sequence"/>
</dbReference>
<dbReference type="EMBL" id="BAABIB010000032">
    <property type="protein sequence ID" value="GAA5155815.1"/>
    <property type="molecule type" value="Genomic_DNA"/>
</dbReference>
<evidence type="ECO:0000313" key="3">
    <source>
        <dbReference type="Proteomes" id="UP001500192"/>
    </source>
</evidence>
<protein>
    <submittedName>
        <fullName evidence="2">Uncharacterized protein</fullName>
    </submittedName>
</protein>
<name>A0ABP9Q2J9_9PSEU</name>
<organism evidence="2 3">
    <name type="scientific">Amycolatopsis dongchuanensis</name>
    <dbReference type="NCBI Taxonomy" id="1070866"/>
    <lineage>
        <taxon>Bacteria</taxon>
        <taxon>Bacillati</taxon>
        <taxon>Actinomycetota</taxon>
        <taxon>Actinomycetes</taxon>
        <taxon>Pseudonocardiales</taxon>
        <taxon>Pseudonocardiaceae</taxon>
        <taxon>Amycolatopsis</taxon>
    </lineage>
</organism>
<gene>
    <name evidence="2" type="ORF">GCM10023214_12010</name>
</gene>
<feature type="compositionally biased region" description="Polar residues" evidence="1">
    <location>
        <begin position="102"/>
        <end position="113"/>
    </location>
</feature>
<reference evidence="3" key="1">
    <citation type="journal article" date="2019" name="Int. J. Syst. Evol. Microbiol.">
        <title>The Global Catalogue of Microorganisms (GCM) 10K type strain sequencing project: providing services to taxonomists for standard genome sequencing and annotation.</title>
        <authorList>
            <consortium name="The Broad Institute Genomics Platform"/>
            <consortium name="The Broad Institute Genome Sequencing Center for Infectious Disease"/>
            <person name="Wu L."/>
            <person name="Ma J."/>
        </authorList>
    </citation>
    <scope>NUCLEOTIDE SEQUENCE [LARGE SCALE GENOMIC DNA]</scope>
    <source>
        <strain evidence="3">JCM 18054</strain>
    </source>
</reference>
<evidence type="ECO:0000313" key="2">
    <source>
        <dbReference type="EMBL" id="GAA5155815.1"/>
    </source>
</evidence>
<sequence>MIPPGEGFRVFRATLAVILNGDWFPLVQPAFATAAGFVDPGSGFPGSTGTSSLGQRKLADLPGPFRVVIRGWLIGSGVAEMLVLITMALGPGASGRDAQALRSESFSSKIRSI</sequence>
<comment type="caution">
    <text evidence="2">The sequence shown here is derived from an EMBL/GenBank/DDBJ whole genome shotgun (WGS) entry which is preliminary data.</text>
</comment>
<keyword evidence="3" id="KW-1185">Reference proteome</keyword>
<accession>A0ABP9Q2J9</accession>
<feature type="region of interest" description="Disordered" evidence="1">
    <location>
        <begin position="92"/>
        <end position="113"/>
    </location>
</feature>
<proteinExistence type="predicted"/>
<evidence type="ECO:0000256" key="1">
    <source>
        <dbReference type="SAM" id="MobiDB-lite"/>
    </source>
</evidence>